<keyword evidence="10 15" id="KW-0786">Thiamine pyrophosphate</keyword>
<comment type="caution">
    <text evidence="20">The sequence shown here is derived from an EMBL/GenBank/DDBJ whole genome shotgun (WGS) entry which is preliminary data.</text>
</comment>
<dbReference type="NCBIfam" id="TIGR00232">
    <property type="entry name" value="tktlase_bact"/>
    <property type="match status" value="1"/>
</dbReference>
<dbReference type="Pfam" id="PF00456">
    <property type="entry name" value="Transketolase_N"/>
    <property type="match status" value="1"/>
</dbReference>
<evidence type="ECO:0000256" key="18">
    <source>
        <dbReference type="RuleBase" id="RU004996"/>
    </source>
</evidence>
<evidence type="ECO:0000256" key="11">
    <source>
        <dbReference type="ARBA" id="ARBA00049473"/>
    </source>
</evidence>
<dbReference type="InterPro" id="IPR005478">
    <property type="entry name" value="Transketolase_bac-like"/>
</dbReference>
<feature type="active site" description="Proton donor" evidence="13">
    <location>
        <position position="410"/>
    </location>
</feature>
<dbReference type="SUPFAM" id="SSF52922">
    <property type="entry name" value="TK C-terminal domain-like"/>
    <property type="match status" value="1"/>
</dbReference>
<dbReference type="InterPro" id="IPR033247">
    <property type="entry name" value="Transketolase_fam"/>
</dbReference>
<feature type="binding site" evidence="15">
    <location>
        <position position="157"/>
    </location>
    <ligand>
        <name>thiamine diphosphate</name>
        <dbReference type="ChEBI" id="CHEBI:58937"/>
    </ligand>
</feature>
<dbReference type="Gene3D" id="3.40.50.920">
    <property type="match status" value="1"/>
</dbReference>
<comment type="catalytic activity">
    <reaction evidence="11 18">
        <text>D-sedoheptulose 7-phosphate + D-glyceraldehyde 3-phosphate = aldehydo-D-ribose 5-phosphate + D-xylulose 5-phosphate</text>
        <dbReference type="Rhea" id="RHEA:10508"/>
        <dbReference type="ChEBI" id="CHEBI:57483"/>
        <dbReference type="ChEBI" id="CHEBI:57737"/>
        <dbReference type="ChEBI" id="CHEBI:58273"/>
        <dbReference type="ChEBI" id="CHEBI:59776"/>
        <dbReference type="EC" id="2.2.1.1"/>
    </reaction>
</comment>
<feature type="site" description="Important for catalytic activity" evidence="17">
    <location>
        <position position="260"/>
    </location>
</feature>
<evidence type="ECO:0000256" key="8">
    <source>
        <dbReference type="ARBA" id="ARBA00022837"/>
    </source>
</evidence>
<feature type="binding site" evidence="16">
    <location>
        <position position="186"/>
    </location>
    <ligand>
        <name>Mg(2+)</name>
        <dbReference type="ChEBI" id="CHEBI:18420"/>
    </ligand>
</feature>
<evidence type="ECO:0000259" key="19">
    <source>
        <dbReference type="SMART" id="SM00861"/>
    </source>
</evidence>
<dbReference type="Pfam" id="PF02779">
    <property type="entry name" value="Transket_pyr"/>
    <property type="match status" value="1"/>
</dbReference>
<dbReference type="InterPro" id="IPR005475">
    <property type="entry name" value="Transketolase-like_Pyr-bd"/>
</dbReference>
<evidence type="ECO:0000256" key="2">
    <source>
        <dbReference type="ARBA" id="ARBA00001941"/>
    </source>
</evidence>
<dbReference type="SMART" id="SM00861">
    <property type="entry name" value="Transket_pyr"/>
    <property type="match status" value="1"/>
</dbReference>
<evidence type="ECO:0000256" key="6">
    <source>
        <dbReference type="ARBA" id="ARBA00022679"/>
    </source>
</evidence>
<dbReference type="InterPro" id="IPR055152">
    <property type="entry name" value="Transketolase-like_C_2"/>
</dbReference>
<comment type="cofactor">
    <cofactor evidence="1">
        <name>Ca(2+)</name>
        <dbReference type="ChEBI" id="CHEBI:29108"/>
    </cofactor>
</comment>
<evidence type="ECO:0000256" key="7">
    <source>
        <dbReference type="ARBA" id="ARBA00022723"/>
    </source>
</evidence>
<dbReference type="GO" id="GO:0005829">
    <property type="term" value="C:cytosol"/>
    <property type="evidence" value="ECO:0007669"/>
    <property type="project" value="TreeGrafter"/>
</dbReference>
<dbReference type="PROSITE" id="PS00802">
    <property type="entry name" value="TRANSKETOLASE_2"/>
    <property type="match status" value="1"/>
</dbReference>
<keyword evidence="7 16" id="KW-0479">Metal-binding</keyword>
<feature type="binding site" evidence="15">
    <location>
        <position position="436"/>
    </location>
    <ligand>
        <name>thiamine diphosphate</name>
        <dbReference type="ChEBI" id="CHEBI:58937"/>
    </ligand>
</feature>
<evidence type="ECO:0000256" key="1">
    <source>
        <dbReference type="ARBA" id="ARBA00001913"/>
    </source>
</evidence>
<evidence type="ECO:0000256" key="5">
    <source>
        <dbReference type="ARBA" id="ARBA00013152"/>
    </source>
</evidence>
<feature type="binding site" evidence="15">
    <location>
        <position position="186"/>
    </location>
    <ligand>
        <name>thiamine diphosphate</name>
        <dbReference type="ChEBI" id="CHEBI:58937"/>
    </ligand>
</feature>
<evidence type="ECO:0000256" key="9">
    <source>
        <dbReference type="ARBA" id="ARBA00022842"/>
    </source>
</evidence>
<comment type="cofactor">
    <cofactor evidence="15">
        <name>thiamine diphosphate</name>
        <dbReference type="ChEBI" id="CHEBI:58937"/>
    </cofactor>
    <text evidence="15">Binds 1 thiamine pyrophosphate per subunit. During the reaction, the substrate forms a covalent intermediate with the cofactor.</text>
</comment>
<feature type="site" description="Important for catalytic activity" evidence="17">
    <location>
        <position position="29"/>
    </location>
</feature>
<dbReference type="InterPro" id="IPR020826">
    <property type="entry name" value="Transketolase_BS"/>
</dbReference>
<dbReference type="PROSITE" id="PS00801">
    <property type="entry name" value="TRANSKETOLASE_1"/>
    <property type="match status" value="1"/>
</dbReference>
<comment type="cofactor">
    <cofactor evidence="2">
        <name>Co(2+)</name>
        <dbReference type="ChEBI" id="CHEBI:48828"/>
    </cofactor>
</comment>
<feature type="binding site" evidence="14">
    <location>
        <position position="460"/>
    </location>
    <ligand>
        <name>substrate</name>
    </ligand>
</feature>
<feature type="binding site" evidence="14">
    <location>
        <position position="472"/>
    </location>
    <ligand>
        <name>substrate</name>
    </ligand>
</feature>
<dbReference type="GO" id="GO:0004802">
    <property type="term" value="F:transketolase activity"/>
    <property type="evidence" value="ECO:0007669"/>
    <property type="project" value="UniProtKB-UniRule"/>
</dbReference>
<evidence type="ECO:0000313" key="21">
    <source>
        <dbReference type="Proteomes" id="UP000264179"/>
    </source>
</evidence>
<feature type="binding site" evidence="14">
    <location>
        <position position="260"/>
    </location>
    <ligand>
        <name>substrate</name>
    </ligand>
</feature>
<gene>
    <name evidence="20" type="primary">tkt</name>
    <name evidence="20" type="ORF">DHR80_05755</name>
</gene>
<dbReference type="InterPro" id="IPR005474">
    <property type="entry name" value="Transketolase_N"/>
</dbReference>
<feature type="binding site" evidence="14">
    <location>
        <position position="468"/>
    </location>
    <ligand>
        <name>substrate</name>
    </ligand>
</feature>
<dbReference type="AlphaFoldDB" id="A0A3D5N7Q9"/>
<protein>
    <recommendedName>
        <fullName evidence="5 12">Transketolase</fullName>
        <ecNumber evidence="5 12">2.2.1.1</ecNumber>
    </recommendedName>
</protein>
<feature type="binding site" evidence="15">
    <location>
        <begin position="118"/>
        <end position="120"/>
    </location>
    <ligand>
        <name>thiamine diphosphate</name>
        <dbReference type="ChEBI" id="CHEBI:58937"/>
    </ligand>
</feature>
<feature type="binding site" evidence="14">
    <location>
        <position position="382"/>
    </location>
    <ligand>
        <name>substrate</name>
    </ligand>
</feature>
<dbReference type="SUPFAM" id="SSF52518">
    <property type="entry name" value="Thiamin diphosphate-binding fold (THDP-binding)"/>
    <property type="match status" value="2"/>
</dbReference>
<evidence type="ECO:0000256" key="4">
    <source>
        <dbReference type="ARBA" id="ARBA00011738"/>
    </source>
</evidence>
<dbReference type="Gene3D" id="3.40.50.970">
    <property type="match status" value="2"/>
</dbReference>
<organism evidence="20 21">
    <name type="scientific">Thalassospira lucentensis</name>
    <dbReference type="NCBI Taxonomy" id="168935"/>
    <lineage>
        <taxon>Bacteria</taxon>
        <taxon>Pseudomonadati</taxon>
        <taxon>Pseudomonadota</taxon>
        <taxon>Alphaproteobacteria</taxon>
        <taxon>Rhodospirillales</taxon>
        <taxon>Thalassospiraceae</taxon>
        <taxon>Thalassospira</taxon>
    </lineage>
</organism>
<evidence type="ECO:0000256" key="15">
    <source>
        <dbReference type="PIRSR" id="PIRSR605478-3"/>
    </source>
</evidence>
<reference evidence="20 21" key="1">
    <citation type="journal article" date="2018" name="Nat. Biotechnol.">
        <title>A standardized bacterial taxonomy based on genome phylogeny substantially revises the tree of life.</title>
        <authorList>
            <person name="Parks D.H."/>
            <person name="Chuvochina M."/>
            <person name="Waite D.W."/>
            <person name="Rinke C."/>
            <person name="Skarshewski A."/>
            <person name="Chaumeil P.A."/>
            <person name="Hugenholtz P."/>
        </authorList>
    </citation>
    <scope>NUCLEOTIDE SEQUENCE [LARGE SCALE GENOMIC DNA]</scope>
    <source>
        <strain evidence="20">UBA9881</strain>
    </source>
</reference>
<dbReference type="FunFam" id="3.40.50.920:FF:000003">
    <property type="entry name" value="Transketolase"/>
    <property type="match status" value="1"/>
</dbReference>
<comment type="similarity">
    <text evidence="3 18">Belongs to the transketolase family.</text>
</comment>
<name>A0A3D5N7Q9_9PROT</name>
<evidence type="ECO:0000256" key="10">
    <source>
        <dbReference type="ARBA" id="ARBA00023052"/>
    </source>
</evidence>
<dbReference type="GO" id="GO:0006098">
    <property type="term" value="P:pentose-phosphate shunt"/>
    <property type="evidence" value="ECO:0007669"/>
    <property type="project" value="TreeGrafter"/>
</dbReference>
<feature type="domain" description="Transketolase-like pyrimidine-binding" evidence="19">
    <location>
        <begin position="352"/>
        <end position="524"/>
    </location>
</feature>
<dbReference type="GO" id="GO:0046872">
    <property type="term" value="F:metal ion binding"/>
    <property type="evidence" value="ECO:0007669"/>
    <property type="project" value="UniProtKB-KW"/>
</dbReference>
<dbReference type="CDD" id="cd07033">
    <property type="entry name" value="TPP_PYR_DXS_TK_like"/>
    <property type="match status" value="1"/>
</dbReference>
<feature type="binding site" evidence="14">
    <location>
        <position position="29"/>
    </location>
    <ligand>
        <name>substrate</name>
    </ligand>
</feature>
<dbReference type="PANTHER" id="PTHR43522">
    <property type="entry name" value="TRANSKETOLASE"/>
    <property type="match status" value="1"/>
</dbReference>
<evidence type="ECO:0000256" key="12">
    <source>
        <dbReference type="NCBIfam" id="TIGR00232"/>
    </source>
</evidence>
<evidence type="ECO:0000256" key="14">
    <source>
        <dbReference type="PIRSR" id="PIRSR605478-2"/>
    </source>
</evidence>
<feature type="binding site" evidence="14">
    <location>
        <position position="519"/>
    </location>
    <ligand>
        <name>substrate</name>
    </ligand>
</feature>
<feature type="binding site" evidence="15">
    <location>
        <position position="260"/>
    </location>
    <ligand>
        <name>thiamine diphosphate</name>
        <dbReference type="ChEBI" id="CHEBI:58937"/>
    </ligand>
</feature>
<evidence type="ECO:0000256" key="3">
    <source>
        <dbReference type="ARBA" id="ARBA00007131"/>
    </source>
</evidence>
<dbReference type="InterPro" id="IPR029061">
    <property type="entry name" value="THDP-binding"/>
</dbReference>
<feature type="binding site" evidence="16">
    <location>
        <position position="156"/>
    </location>
    <ligand>
        <name>Mg(2+)</name>
        <dbReference type="ChEBI" id="CHEBI:18420"/>
    </ligand>
</feature>
<feature type="binding site" evidence="16">
    <location>
        <position position="188"/>
    </location>
    <ligand>
        <name>Mg(2+)</name>
        <dbReference type="ChEBI" id="CHEBI:18420"/>
    </ligand>
</feature>
<accession>A0A3D5N7Q9</accession>
<dbReference type="Proteomes" id="UP000264179">
    <property type="component" value="Unassembled WGS sequence"/>
</dbReference>
<keyword evidence="9 16" id="KW-0460">Magnesium</keyword>
<dbReference type="EMBL" id="DPOP01000055">
    <property type="protein sequence ID" value="HCW66712.1"/>
    <property type="molecule type" value="Genomic_DNA"/>
</dbReference>
<dbReference type="FunFam" id="3.40.50.970:FF:000004">
    <property type="entry name" value="Transketolase"/>
    <property type="match status" value="1"/>
</dbReference>
<dbReference type="PANTHER" id="PTHR43522:SF2">
    <property type="entry name" value="TRANSKETOLASE 1-RELATED"/>
    <property type="match status" value="1"/>
</dbReference>
<evidence type="ECO:0000256" key="16">
    <source>
        <dbReference type="PIRSR" id="PIRSR605478-4"/>
    </source>
</evidence>
<keyword evidence="8 18" id="KW-0106">Calcium</keyword>
<proteinExistence type="inferred from homology"/>
<feature type="binding site" evidence="14">
    <location>
        <position position="355"/>
    </location>
    <ligand>
        <name>substrate</name>
    </ligand>
</feature>
<dbReference type="InterPro" id="IPR009014">
    <property type="entry name" value="Transketo_C/PFOR_II"/>
</dbReference>
<comment type="cofactor">
    <cofactor evidence="16">
        <name>Mg(2+)</name>
        <dbReference type="ChEBI" id="CHEBI:18420"/>
    </cofactor>
    <text evidence="16">Binds 1 Mg(2+) ion per subunit. Can also utilize other divalent metal cations, such as Ca(2+), Mn(2+) and Co(2+).</text>
</comment>
<keyword evidence="6 18" id="KW-0808">Transferase</keyword>
<sequence>MTTQTEHNRMANAIRFLSADAVEKAKSGHPGMPMGMADVATVLYTKFLKFDPKHPNWPDRDRFILSAGHGSMLLYSLLHLTGYEDFDLDQIKNFRQMGSRTAGHPEFGHGEGIETTTGPLGQGIATSVGFALGERIMNARYGNDVVDHFTYVIAGDGCLMEGISQEAISMAGHMKLSKLIVLFDDNGISIDGPTSLSTSEDHTKRFEAAGWDVQEIDGHNPAAIEAAIAKAKTTNTPSMIACKTEIGFGAPTKGGTSATHGSPLGAEELAGARKKLGWTSEPFEIPADVRDAWTAAGARGADDFNAWGGRFEGLDAALKDEFERRIEGKLPENWIEAFNDYKKQITADQPKVATRKASENVLEVLTKAIPEMIGGSADLTGSNNTKTSVQAPITAEGGYEGGYIYYGIREHGMAAAMNGLALHGGVLPYGGTFLVFTDYCRPAIRLSALMNQRVVYVMTHDSIGLGEDGPTHQPVEHVASLRAMPNVTVIRPGDAVETAEAWAMAITNETGPTVLALTRQNLPTLRTEYREDNLVARGGYVISDCDGNRQVTLIATGSEVEIAVDAQAKLKADGINAAVVSLPSWELFDAQSPEYRKDVLGTAPRVAIEALSVFGWEKYVGDTGKVIGMHGFGASAPAPVLYEHFGITAEALVKAAKELV</sequence>
<comment type="cofactor">
    <cofactor evidence="18">
        <name>Mg(2+)</name>
        <dbReference type="ChEBI" id="CHEBI:18420"/>
    </cofactor>
    <cofactor evidence="18">
        <name>Ca(2+)</name>
        <dbReference type="ChEBI" id="CHEBI:29108"/>
    </cofactor>
    <cofactor evidence="18">
        <name>Mn(2+)</name>
        <dbReference type="ChEBI" id="CHEBI:29035"/>
    </cofactor>
    <cofactor evidence="18">
        <name>Co(2+)</name>
        <dbReference type="ChEBI" id="CHEBI:48828"/>
    </cofactor>
    <text evidence="18">Binds 1 Mg(2+) ion per subunit. Can also utilize other divalent metal cations, such as Ca(2+), Mn(2+) and Co(2+).</text>
</comment>
<comment type="subunit">
    <text evidence="4 18">Homodimer.</text>
</comment>
<evidence type="ECO:0000313" key="20">
    <source>
        <dbReference type="EMBL" id="HCW66712.1"/>
    </source>
</evidence>
<comment type="function">
    <text evidence="18">Catalyzes the transfer of a two-carbon ketol group from a ketose donor to an aldose acceptor, via a covalent intermediate with the cofactor thiamine pyrophosphate.</text>
</comment>
<dbReference type="InterPro" id="IPR049557">
    <property type="entry name" value="Transketolase_CS"/>
</dbReference>
<feature type="binding site" evidence="15">
    <location>
        <position position="69"/>
    </location>
    <ligand>
        <name>thiamine diphosphate</name>
        <dbReference type="ChEBI" id="CHEBI:58937"/>
    </ligand>
</feature>
<evidence type="ECO:0000256" key="13">
    <source>
        <dbReference type="PIRSR" id="PIRSR605478-1"/>
    </source>
</evidence>
<dbReference type="RefSeq" id="WP_277276925.1">
    <property type="nucleotide sequence ID" value="NZ_DPOP01000055.1"/>
</dbReference>
<dbReference type="STRING" id="168935.AUP42_02920"/>
<dbReference type="Pfam" id="PF22613">
    <property type="entry name" value="Transketolase_C_1"/>
    <property type="match status" value="1"/>
</dbReference>
<dbReference type="CDD" id="cd02012">
    <property type="entry name" value="TPP_TK"/>
    <property type="match status" value="1"/>
</dbReference>
<dbReference type="EC" id="2.2.1.1" evidence="5 12"/>
<evidence type="ECO:0000256" key="17">
    <source>
        <dbReference type="PIRSR" id="PIRSR605478-5"/>
    </source>
</evidence>